<feature type="transmembrane region" description="Helical" evidence="16">
    <location>
        <begin position="297"/>
        <end position="320"/>
    </location>
</feature>
<evidence type="ECO:0000259" key="17">
    <source>
        <dbReference type="PROSITE" id="PS50855"/>
    </source>
</evidence>
<feature type="transmembrane region" description="Helical" evidence="16">
    <location>
        <begin position="247"/>
        <end position="277"/>
    </location>
</feature>
<feature type="transmembrane region" description="Helical" evidence="16">
    <location>
        <begin position="479"/>
        <end position="501"/>
    </location>
</feature>
<reference evidence="18" key="1">
    <citation type="submission" date="2022-07" db="EMBL/GenBank/DDBJ databases">
        <title>Pseudosulfitobacter sp. strain AP-MA-4, whole genome sequence.</title>
        <authorList>
            <person name="Jiang Y."/>
        </authorList>
    </citation>
    <scope>NUCLEOTIDE SEQUENCE</scope>
    <source>
        <strain evidence="18">AP-MA-4</strain>
    </source>
</reference>
<evidence type="ECO:0000256" key="15">
    <source>
        <dbReference type="SAM" id="MobiDB-lite"/>
    </source>
</evidence>
<dbReference type="PROSITE" id="PS50855">
    <property type="entry name" value="COX1"/>
    <property type="match status" value="1"/>
</dbReference>
<evidence type="ECO:0000256" key="16">
    <source>
        <dbReference type="SAM" id="Phobius"/>
    </source>
</evidence>
<comment type="caution">
    <text evidence="18">The sequence shown here is derived from an EMBL/GenBank/DDBJ whole genome shotgun (WGS) entry which is preliminary data.</text>
</comment>
<evidence type="ECO:0000256" key="4">
    <source>
        <dbReference type="ARBA" id="ARBA00022475"/>
    </source>
</evidence>
<evidence type="ECO:0000256" key="10">
    <source>
        <dbReference type="ARBA" id="ARBA00022989"/>
    </source>
</evidence>
<keyword evidence="9 14" id="KW-0249">Electron transport</keyword>
<feature type="transmembrane region" description="Helical" evidence="16">
    <location>
        <begin position="513"/>
        <end position="540"/>
    </location>
</feature>
<organism evidence="18 19">
    <name type="scientific">Pseudosulfitobacter koreensis</name>
    <dbReference type="NCBI Taxonomy" id="2968472"/>
    <lineage>
        <taxon>Bacteria</taxon>
        <taxon>Pseudomonadati</taxon>
        <taxon>Pseudomonadota</taxon>
        <taxon>Alphaproteobacteria</taxon>
        <taxon>Rhodobacterales</taxon>
        <taxon>Roseobacteraceae</taxon>
        <taxon>Pseudosulfitobacter</taxon>
    </lineage>
</organism>
<dbReference type="PANTHER" id="PTHR10422:SF35">
    <property type="entry name" value="CYTOCHROME BO(3) UBIQUINOL OXIDASE SUBUNIT 1"/>
    <property type="match status" value="1"/>
</dbReference>
<evidence type="ECO:0000256" key="11">
    <source>
        <dbReference type="ARBA" id="ARBA00023004"/>
    </source>
</evidence>
<accession>A0ABT1YWZ5</accession>
<evidence type="ECO:0000256" key="1">
    <source>
        <dbReference type="ARBA" id="ARBA00004651"/>
    </source>
</evidence>
<evidence type="ECO:0000313" key="18">
    <source>
        <dbReference type="EMBL" id="MCR8825409.1"/>
    </source>
</evidence>
<evidence type="ECO:0000256" key="3">
    <source>
        <dbReference type="ARBA" id="ARBA00022448"/>
    </source>
</evidence>
<feature type="transmembrane region" description="Helical" evidence="16">
    <location>
        <begin position="611"/>
        <end position="629"/>
    </location>
</feature>
<evidence type="ECO:0000256" key="9">
    <source>
        <dbReference type="ARBA" id="ARBA00022982"/>
    </source>
</evidence>
<feature type="transmembrane region" description="Helical" evidence="16">
    <location>
        <begin position="131"/>
        <end position="149"/>
    </location>
</feature>
<evidence type="ECO:0000256" key="2">
    <source>
        <dbReference type="ARBA" id="ARBA00009578"/>
    </source>
</evidence>
<dbReference type="EMBL" id="JANKJG010000001">
    <property type="protein sequence ID" value="MCR8825409.1"/>
    <property type="molecule type" value="Genomic_DNA"/>
</dbReference>
<dbReference type="PANTHER" id="PTHR10422">
    <property type="entry name" value="CYTOCHROME C OXIDASE SUBUNIT 1"/>
    <property type="match status" value="1"/>
</dbReference>
<dbReference type="InterPro" id="IPR023616">
    <property type="entry name" value="Cyt_c_oxase-like_su1_dom"/>
</dbReference>
<dbReference type="InterPro" id="IPR036927">
    <property type="entry name" value="Cyt_c_oxase-like_su1_sf"/>
</dbReference>
<feature type="transmembrane region" description="Helical" evidence="16">
    <location>
        <begin position="332"/>
        <end position="354"/>
    </location>
</feature>
<keyword evidence="13 16" id="KW-0472">Membrane</keyword>
<dbReference type="Pfam" id="PF00115">
    <property type="entry name" value="COX1"/>
    <property type="match status" value="1"/>
</dbReference>
<gene>
    <name evidence="18" type="ORF">NTA49_02550</name>
</gene>
<dbReference type="InterPro" id="IPR023615">
    <property type="entry name" value="Cyt_c_Oxase_su1_BS"/>
</dbReference>
<evidence type="ECO:0000256" key="8">
    <source>
        <dbReference type="ARBA" id="ARBA00022723"/>
    </source>
</evidence>
<feature type="region of interest" description="Disordered" evidence="15">
    <location>
        <begin position="684"/>
        <end position="704"/>
    </location>
</feature>
<feature type="transmembrane region" description="Helical" evidence="16">
    <location>
        <begin position="366"/>
        <end position="383"/>
    </location>
</feature>
<feature type="transmembrane region" description="Helical" evidence="16">
    <location>
        <begin position="161"/>
        <end position="187"/>
    </location>
</feature>
<dbReference type="PROSITE" id="PS00077">
    <property type="entry name" value="COX1_CUB"/>
    <property type="match status" value="1"/>
</dbReference>
<feature type="transmembrane region" description="Helical" evidence="16">
    <location>
        <begin position="436"/>
        <end position="458"/>
    </location>
</feature>
<feature type="transmembrane region" description="Helical" evidence="16">
    <location>
        <begin position="80"/>
        <end position="97"/>
    </location>
</feature>
<keyword evidence="6 14" id="KW-0679">Respiratory chain</keyword>
<evidence type="ECO:0000256" key="5">
    <source>
        <dbReference type="ARBA" id="ARBA00022617"/>
    </source>
</evidence>
<proteinExistence type="inferred from homology"/>
<keyword evidence="4" id="KW-1003">Cell membrane</keyword>
<feature type="transmembrane region" description="Helical" evidence="16">
    <location>
        <begin position="404"/>
        <end position="424"/>
    </location>
</feature>
<keyword evidence="11" id="KW-0408">Iron</keyword>
<keyword evidence="3 14" id="KW-0813">Transport</keyword>
<feature type="transmembrane region" description="Helical" evidence="16">
    <location>
        <begin position="211"/>
        <end position="235"/>
    </location>
</feature>
<keyword evidence="8" id="KW-0479">Metal-binding</keyword>
<dbReference type="Gene3D" id="1.20.210.10">
    <property type="entry name" value="Cytochrome c oxidase-like, subunit I domain"/>
    <property type="match status" value="1"/>
</dbReference>
<evidence type="ECO:0000256" key="7">
    <source>
        <dbReference type="ARBA" id="ARBA00022692"/>
    </source>
</evidence>
<evidence type="ECO:0000313" key="19">
    <source>
        <dbReference type="Proteomes" id="UP001165396"/>
    </source>
</evidence>
<comment type="similarity">
    <text evidence="2 14">Belongs to the heme-copper respiratory oxidase family.</text>
</comment>
<evidence type="ECO:0000256" key="6">
    <source>
        <dbReference type="ARBA" id="ARBA00022660"/>
    </source>
</evidence>
<evidence type="ECO:0000256" key="12">
    <source>
        <dbReference type="ARBA" id="ARBA00023008"/>
    </source>
</evidence>
<feature type="transmembrane region" description="Helical" evidence="16">
    <location>
        <begin position="635"/>
        <end position="652"/>
    </location>
</feature>
<feature type="transmembrane region" description="Helical" evidence="16">
    <location>
        <begin position="38"/>
        <end position="59"/>
    </location>
</feature>
<comment type="subcellular location">
    <subcellularLocation>
        <location evidence="1">Cell membrane</location>
        <topology evidence="1">Multi-pass membrane protein</topology>
    </subcellularLocation>
</comment>
<keyword evidence="12" id="KW-0186">Copper</keyword>
<protein>
    <submittedName>
        <fullName evidence="18">Cbb3-type cytochrome c oxidase subunit I</fullName>
    </submittedName>
</protein>
<dbReference type="PRINTS" id="PR01165">
    <property type="entry name" value="CYCOXIDASEI"/>
</dbReference>
<keyword evidence="7 14" id="KW-0812">Transmembrane</keyword>
<sequence length="704" mass="78333">MTLHQFLDTAFGRLGWDALPFWEIVRHPHDGKAWLNGLIASGAASLVVFGALAVVVMLTRRRWWRSLWSGWLTSVDHKKIGIMYVILALVMLARGLVEATFMRAHQATALNDTGFLTPEHFGEFFTTHGTIMIFFVAMPFLTGLINYVMPLQIGARDVSFPVLNSISLGLTAAGAALVMVSLVLMPFSTGGWSGYPPYTERSFNPGAGPDYWIWAVTLSSLGSTLTGINFSVTVYKERAPGMHFFRMPLFCWTALCTSILMIFAMPPLTVATALLALDRYADFHFFTNDLGGNMMNYANLFWLFGHPEVYILILPAFGVYSEVFTTFSGKTLYGYRALVLATMCIAVLSFGVWMHHFFTMGQSAELNAVFGISTMLIGIPTGVKIFDWMLTMYRGQVRLTVPMIYALGFIMLFVIGGTTGIVLANPSVDYQVHNTLFLVAHFHNMLIPGTLFGMLAGYTMWFPKAFGFRLDEIWGRRAALGWIAGFVLAFFPLYGLGLLGMPRRLHAYVEPAYLPFTVVALVGTLLIVAAFACLCVQLWVSVRDRDHLSVRAGDPWDGRTLEWATSAPPPEYNFPVVPTVESKDPFTHEKLDGKALQSPDDWQDIEMPRNAALGLVLGLVGFLGCFGLVWYMWWLVVLAALAGLGAVIARSFTRNTTKTISADEVRAQYMEWLENVRALPLTVRSQESSRANNGRAMPVMKEQQ</sequence>
<dbReference type="RefSeq" id="WP_258293079.1">
    <property type="nucleotide sequence ID" value="NZ_JANKJG010000001.1"/>
</dbReference>
<dbReference type="Proteomes" id="UP001165396">
    <property type="component" value="Unassembled WGS sequence"/>
</dbReference>
<keyword evidence="10 16" id="KW-1133">Transmembrane helix</keyword>
<evidence type="ECO:0000256" key="13">
    <source>
        <dbReference type="ARBA" id="ARBA00023136"/>
    </source>
</evidence>
<dbReference type="SUPFAM" id="SSF81442">
    <property type="entry name" value="Cytochrome c oxidase subunit I-like"/>
    <property type="match status" value="1"/>
</dbReference>
<keyword evidence="5 14" id="KW-0349">Heme</keyword>
<dbReference type="InterPro" id="IPR000883">
    <property type="entry name" value="Cyt_C_Oxase_1"/>
</dbReference>
<name>A0ABT1YWZ5_9RHOB</name>
<feature type="domain" description="Cytochrome oxidase subunit I profile" evidence="17">
    <location>
        <begin position="62"/>
        <end position="581"/>
    </location>
</feature>
<keyword evidence="19" id="KW-1185">Reference proteome</keyword>
<evidence type="ECO:0000256" key="14">
    <source>
        <dbReference type="RuleBase" id="RU000370"/>
    </source>
</evidence>